<name>A0A7X8SP85_9BACT</name>
<dbReference type="PANTHER" id="PTHR35527">
    <property type="entry name" value="CHOLOYLGLYCINE HYDROLASE"/>
    <property type="match status" value="1"/>
</dbReference>
<evidence type="ECO:0000259" key="3">
    <source>
        <dbReference type="Pfam" id="PF02275"/>
    </source>
</evidence>
<dbReference type="SUPFAM" id="SSF56235">
    <property type="entry name" value="N-terminal nucleophile aminohydrolases (Ntn hydrolases)"/>
    <property type="match status" value="1"/>
</dbReference>
<dbReference type="AlphaFoldDB" id="A0A7X8SP85"/>
<evidence type="ECO:0000256" key="1">
    <source>
        <dbReference type="ARBA" id="ARBA00006625"/>
    </source>
</evidence>
<dbReference type="CDD" id="cd00542">
    <property type="entry name" value="Ntn_PVA"/>
    <property type="match status" value="1"/>
</dbReference>
<gene>
    <name evidence="4" type="ORF">HGP29_21720</name>
</gene>
<reference evidence="4 5" key="1">
    <citation type="submission" date="2020-04" db="EMBL/GenBank/DDBJ databases">
        <title>Flammeovirga sp. SR4, a novel species isolated from seawater.</title>
        <authorList>
            <person name="Wang X."/>
        </authorList>
    </citation>
    <scope>NUCLEOTIDE SEQUENCE [LARGE SCALE GENOMIC DNA]</scope>
    <source>
        <strain evidence="4 5">SR4</strain>
    </source>
</reference>
<sequence>MKKSIKISSVLGLSLILLVHSTIFACTGIRLVAEDGSIRYGRTMEWGAFDLFSKVAIVPKGYAFSSLTPEGNNGKKFEAKYGIVGLDMLGKDLIIDGMNDAGLSVGIFYFPNLAKYTEYDPSQAENTISSQDVVNYILAQYATVDEVKEGIQNVAVVGVIEEAIGIEVDGHWMVTDASGESIVIEFVDGQLHIHDAPLGVITNAPSYDWHMMNLRNYLNLDFNSAPSKTISGVEFKPTGMGSGMLGLPGDMTPTSRFVRAVAWTQTTRPMENSEESLYEMFRILDNFNLSLGADRAEGTGIFFGKDHSTMRSATIWTTSFDLTNKVFNYHTQDNRRVQQINLSDIDFTTMGNEIKRLPLDIDRSQDILDRTPQFN</sequence>
<dbReference type="Pfam" id="PF02275">
    <property type="entry name" value="CBAH"/>
    <property type="match status" value="1"/>
</dbReference>
<proteinExistence type="inferred from homology"/>
<dbReference type="InterPro" id="IPR029055">
    <property type="entry name" value="Ntn_hydrolases_N"/>
</dbReference>
<organism evidence="4 5">
    <name type="scientific">Flammeovirga agarivorans</name>
    <dbReference type="NCBI Taxonomy" id="2726742"/>
    <lineage>
        <taxon>Bacteria</taxon>
        <taxon>Pseudomonadati</taxon>
        <taxon>Bacteroidota</taxon>
        <taxon>Cytophagia</taxon>
        <taxon>Cytophagales</taxon>
        <taxon>Flammeovirgaceae</taxon>
        <taxon>Flammeovirga</taxon>
    </lineage>
</organism>
<evidence type="ECO:0000256" key="2">
    <source>
        <dbReference type="ARBA" id="ARBA00022801"/>
    </source>
</evidence>
<keyword evidence="2 4" id="KW-0378">Hydrolase</keyword>
<dbReference type="RefSeq" id="WP_168884547.1">
    <property type="nucleotide sequence ID" value="NZ_JABAIL010000008.1"/>
</dbReference>
<protein>
    <submittedName>
        <fullName evidence="4">Choloylglycine hydrolase family protein</fullName>
    </submittedName>
</protein>
<dbReference type="PANTHER" id="PTHR35527:SF2">
    <property type="entry name" value="HYDROLASE"/>
    <property type="match status" value="1"/>
</dbReference>
<accession>A0A7X8SP85</accession>
<dbReference type="Proteomes" id="UP000585050">
    <property type="component" value="Unassembled WGS sequence"/>
</dbReference>
<dbReference type="InterPro" id="IPR052193">
    <property type="entry name" value="Peptidase_C59"/>
</dbReference>
<feature type="domain" description="Choloylglycine hydrolase/NAAA C-terminal" evidence="3">
    <location>
        <begin position="26"/>
        <end position="347"/>
    </location>
</feature>
<evidence type="ECO:0000313" key="4">
    <source>
        <dbReference type="EMBL" id="NLR93834.1"/>
    </source>
</evidence>
<dbReference type="GO" id="GO:0016787">
    <property type="term" value="F:hydrolase activity"/>
    <property type="evidence" value="ECO:0007669"/>
    <property type="project" value="UniProtKB-KW"/>
</dbReference>
<dbReference type="PROSITE" id="PS51257">
    <property type="entry name" value="PROKAR_LIPOPROTEIN"/>
    <property type="match status" value="1"/>
</dbReference>
<comment type="similarity">
    <text evidence="1">Belongs to the peptidase C59 family.</text>
</comment>
<evidence type="ECO:0000313" key="5">
    <source>
        <dbReference type="Proteomes" id="UP000585050"/>
    </source>
</evidence>
<dbReference type="Gene3D" id="3.60.60.10">
    <property type="entry name" value="Penicillin V Acylase, Chain A"/>
    <property type="match status" value="1"/>
</dbReference>
<keyword evidence="5" id="KW-1185">Reference proteome</keyword>
<dbReference type="EMBL" id="JABAIL010000008">
    <property type="protein sequence ID" value="NLR93834.1"/>
    <property type="molecule type" value="Genomic_DNA"/>
</dbReference>
<dbReference type="InterPro" id="IPR029132">
    <property type="entry name" value="CBAH/NAAA_C"/>
</dbReference>
<comment type="caution">
    <text evidence="4">The sequence shown here is derived from an EMBL/GenBank/DDBJ whole genome shotgun (WGS) entry which is preliminary data.</text>
</comment>